<gene>
    <name evidence="3" type="ORF">QOZ84_11045</name>
</gene>
<keyword evidence="2" id="KW-0812">Transmembrane</keyword>
<evidence type="ECO:0000256" key="2">
    <source>
        <dbReference type="SAM" id="Phobius"/>
    </source>
</evidence>
<dbReference type="EMBL" id="JASKYM010000005">
    <property type="protein sequence ID" value="MDK2564087.1"/>
    <property type="molecule type" value="Genomic_DNA"/>
</dbReference>
<feature type="transmembrane region" description="Helical" evidence="2">
    <location>
        <begin position="58"/>
        <end position="76"/>
    </location>
</feature>
<name>A0ABT7EAY1_9FIRM</name>
<keyword evidence="4" id="KW-1185">Reference proteome</keyword>
<evidence type="ECO:0000313" key="3">
    <source>
        <dbReference type="EMBL" id="MDK2564087.1"/>
    </source>
</evidence>
<feature type="transmembrane region" description="Helical" evidence="2">
    <location>
        <begin position="82"/>
        <end position="100"/>
    </location>
</feature>
<protein>
    <submittedName>
        <fullName evidence="3">Uncharacterized protein</fullName>
    </submittedName>
</protein>
<sequence length="183" mass="21388">MKRLNLDNKTITLLTALSVVYAALEKNVVFLTPILTIGIAYSLMKYKDDTKYKLNQQILTNLFLFNLVTFMLVSIVSKNMNLIIFDIIINIFVAFIYYKLVSMLQKKQENVYKNPEIIYEKINKRIYVLEALSSKMEEEMENAETEKDKNSIKVKIESVNQKIDQYKAQLEIIKININSKNNN</sequence>
<keyword evidence="1" id="KW-0175">Coiled coil</keyword>
<organism evidence="3 4">
    <name type="scientific">Romboutsia sedimentorum</name>
    <dbReference type="NCBI Taxonomy" id="1368474"/>
    <lineage>
        <taxon>Bacteria</taxon>
        <taxon>Bacillati</taxon>
        <taxon>Bacillota</taxon>
        <taxon>Clostridia</taxon>
        <taxon>Peptostreptococcales</taxon>
        <taxon>Peptostreptococcaceae</taxon>
        <taxon>Romboutsia</taxon>
    </lineage>
</organism>
<accession>A0ABT7EAY1</accession>
<comment type="caution">
    <text evidence="3">The sequence shown here is derived from an EMBL/GenBank/DDBJ whole genome shotgun (WGS) entry which is preliminary data.</text>
</comment>
<dbReference type="RefSeq" id="WP_284133020.1">
    <property type="nucleotide sequence ID" value="NZ_JASKYM010000005.1"/>
</dbReference>
<feature type="coiled-coil region" evidence="1">
    <location>
        <begin position="126"/>
        <end position="183"/>
    </location>
</feature>
<reference evidence="3 4" key="1">
    <citation type="submission" date="2023-05" db="EMBL/GenBank/DDBJ databases">
        <title>Rombocin, a short stable natural nisin variant, displays selective antimicrobial activity against Listeria monocytogenes and employs dual mode of action to kill target bacterial strains.</title>
        <authorList>
            <person name="Wambui J."/>
            <person name="Stephan R."/>
            <person name="Kuipers O.P."/>
        </authorList>
    </citation>
    <scope>NUCLEOTIDE SEQUENCE [LARGE SCALE GENOMIC DNA]</scope>
    <source>
        <strain evidence="3 4">RC002</strain>
    </source>
</reference>
<dbReference type="Proteomes" id="UP001301012">
    <property type="component" value="Unassembled WGS sequence"/>
</dbReference>
<keyword evidence="2" id="KW-1133">Transmembrane helix</keyword>
<evidence type="ECO:0000313" key="4">
    <source>
        <dbReference type="Proteomes" id="UP001301012"/>
    </source>
</evidence>
<evidence type="ECO:0000256" key="1">
    <source>
        <dbReference type="SAM" id="Coils"/>
    </source>
</evidence>
<proteinExistence type="predicted"/>
<keyword evidence="2" id="KW-0472">Membrane</keyword>